<dbReference type="STRING" id="768679.TTX_1831"/>
<keyword evidence="2" id="KW-0238">DNA-binding</keyword>
<dbReference type="PATRIC" id="fig|768679.9.peg.1854"/>
<protein>
    <submittedName>
        <fullName evidence="2">Predicted DNA-binding protein with PD1-like DNA-binding motif</fullName>
    </submittedName>
</protein>
<dbReference type="PROSITE" id="PS51742">
    <property type="entry name" value="PPC"/>
    <property type="match status" value="1"/>
</dbReference>
<name>G4RLK4_THETK</name>
<dbReference type="CDD" id="cd11378">
    <property type="entry name" value="DUF296"/>
    <property type="match status" value="1"/>
</dbReference>
<dbReference type="InterPro" id="IPR005175">
    <property type="entry name" value="PPC_dom"/>
</dbReference>
<evidence type="ECO:0000313" key="2">
    <source>
        <dbReference type="EMBL" id="CCC82449.1"/>
    </source>
</evidence>
<evidence type="ECO:0000259" key="1">
    <source>
        <dbReference type="PROSITE" id="PS51742"/>
    </source>
</evidence>
<dbReference type="HOGENOM" id="CLU_114051_2_3_2"/>
<evidence type="ECO:0000313" key="3">
    <source>
        <dbReference type="Proteomes" id="UP000002654"/>
    </source>
</evidence>
<dbReference type="Proteomes" id="UP000002654">
    <property type="component" value="Chromosome"/>
</dbReference>
<accession>G4RLK4</accession>
<organism evidence="2 3">
    <name type="scientific">Thermoproteus tenax (strain ATCC 35583 / DSM 2078 / JCM 9277 / NBRC 100435 / Kra 1)</name>
    <dbReference type="NCBI Taxonomy" id="768679"/>
    <lineage>
        <taxon>Archaea</taxon>
        <taxon>Thermoproteota</taxon>
        <taxon>Thermoprotei</taxon>
        <taxon>Thermoproteales</taxon>
        <taxon>Thermoproteaceae</taxon>
        <taxon>Thermoproteus</taxon>
    </lineage>
</organism>
<dbReference type="GO" id="GO:0003677">
    <property type="term" value="F:DNA binding"/>
    <property type="evidence" value="ECO:0007669"/>
    <property type="project" value="UniProtKB-KW"/>
</dbReference>
<keyword evidence="3" id="KW-1185">Reference proteome</keyword>
<dbReference type="AlphaFoldDB" id="G4RLK4"/>
<dbReference type="PANTHER" id="PTHR34988:SF1">
    <property type="entry name" value="DNA-BINDING PROTEIN"/>
    <property type="match status" value="1"/>
</dbReference>
<dbReference type="KEGG" id="ttn:TTX_1831"/>
<feature type="domain" description="PPC" evidence="1">
    <location>
        <begin position="10"/>
        <end position="143"/>
    </location>
</feature>
<dbReference type="PANTHER" id="PTHR34988">
    <property type="entry name" value="PROTEIN, PUTATIVE-RELATED"/>
    <property type="match status" value="1"/>
</dbReference>
<dbReference type="PaxDb" id="768679-TTX_1831"/>
<dbReference type="SUPFAM" id="SSF117856">
    <property type="entry name" value="AF0104/ALDC/Ptd012-like"/>
    <property type="match status" value="1"/>
</dbReference>
<dbReference type="eggNOG" id="arCOG04212">
    <property type="taxonomic scope" value="Archaea"/>
</dbReference>
<dbReference type="Gene3D" id="3.30.1330.80">
    <property type="entry name" value="Hypothetical protein, similar to alpha- acetolactate decarboxylase, domain 2"/>
    <property type="match status" value="1"/>
</dbReference>
<gene>
    <name evidence="2" type="ordered locus">TTX_1831</name>
</gene>
<dbReference type="Pfam" id="PF03479">
    <property type="entry name" value="PCC"/>
    <property type="match status" value="1"/>
</dbReference>
<sequence>MGGALNIKNRYCLMAAVFRVPPDVEVVSYLKSKLAEAGISSGFLIGLGSLKRATIAWYDQVSKRYFEKNLDGGLEVASMIGNISIKDNSPFVHIHIVLGDKEGRAYAGHLVEGTSFHLEIMAIPSPRPLVRRYSEYHGLYIFE</sequence>
<reference evidence="2 3" key="1">
    <citation type="journal article" date="2011" name="PLoS ONE">
        <title>The complete genome sequence of Thermoproteus tenax: a physiologically versatile member of the Crenarchaeota.</title>
        <authorList>
            <person name="Siebers B."/>
            <person name="Zaparty M."/>
            <person name="Raddatz G."/>
            <person name="Tjaden B."/>
            <person name="Albers S.V."/>
            <person name="Bell S.D."/>
            <person name="Blombach F."/>
            <person name="Kletzin A."/>
            <person name="Kyrpides N."/>
            <person name="Lanz C."/>
            <person name="Plagens A."/>
            <person name="Rampp M."/>
            <person name="Rosinus A."/>
            <person name="von Jan M."/>
            <person name="Makarova K.S."/>
            <person name="Klenk H.P."/>
            <person name="Schuster S.C."/>
            <person name="Hensel R."/>
        </authorList>
    </citation>
    <scope>NUCLEOTIDE SEQUENCE [LARGE SCALE GENOMIC DNA]</scope>
    <source>
        <strain evidence="3">ATCC 35583 / DSM 2078 / JCM 9277 / NBRC 100435 / Kra 1</strain>
    </source>
</reference>
<dbReference type="EMBL" id="FN869859">
    <property type="protein sequence ID" value="CCC82449.1"/>
    <property type="molecule type" value="Genomic_DNA"/>
</dbReference>
<proteinExistence type="predicted"/>